<feature type="domain" description="P-type ATPase N-terminal" evidence="1">
    <location>
        <begin position="48"/>
        <end position="95"/>
    </location>
</feature>
<keyword evidence="3" id="KW-1185">Reference proteome</keyword>
<evidence type="ECO:0000313" key="2">
    <source>
        <dbReference type="EMBL" id="EYB97076.1"/>
    </source>
</evidence>
<dbReference type="SUPFAM" id="SSF81653">
    <property type="entry name" value="Calcium ATPase, transduction domain A"/>
    <property type="match status" value="1"/>
</dbReference>
<dbReference type="PANTHER" id="PTHR24092:SF150">
    <property type="entry name" value="PHOSPHOLIPID-TRANSPORTING ATPASE"/>
    <property type="match status" value="1"/>
</dbReference>
<dbReference type="InterPro" id="IPR032631">
    <property type="entry name" value="P-type_ATPase_N"/>
</dbReference>
<reference evidence="3" key="1">
    <citation type="journal article" date="2015" name="Nat. Genet.">
        <title>The genome and transcriptome of the zoonotic hookworm Ancylostoma ceylanicum identify infection-specific gene families.</title>
        <authorList>
            <person name="Schwarz E.M."/>
            <person name="Hu Y."/>
            <person name="Antoshechkin I."/>
            <person name="Miller M.M."/>
            <person name="Sternberg P.W."/>
            <person name="Aroian R.V."/>
        </authorList>
    </citation>
    <scope>NUCLEOTIDE SEQUENCE</scope>
    <source>
        <strain evidence="3">HY135</strain>
    </source>
</reference>
<dbReference type="STRING" id="53326.A0A016T386"/>
<dbReference type="Proteomes" id="UP000024635">
    <property type="component" value="Unassembled WGS sequence"/>
</dbReference>
<dbReference type="GO" id="GO:0140326">
    <property type="term" value="F:ATPase-coupled intramembrane lipid transporter activity"/>
    <property type="evidence" value="ECO:0007669"/>
    <property type="project" value="TreeGrafter"/>
</dbReference>
<dbReference type="PANTHER" id="PTHR24092">
    <property type="entry name" value="PROBABLE PHOSPHOLIPID-TRANSPORTING ATPASE"/>
    <property type="match status" value="1"/>
</dbReference>
<dbReference type="AlphaFoldDB" id="A0A016T386"/>
<gene>
    <name evidence="2" type="primary">Acey_s0143.g2373</name>
    <name evidence="2" type="ORF">Y032_0143g2373</name>
</gene>
<comment type="caution">
    <text evidence="2">The sequence shown here is derived from an EMBL/GenBank/DDBJ whole genome shotgun (WGS) entry which is preliminary data.</text>
</comment>
<proteinExistence type="predicted"/>
<dbReference type="EMBL" id="JARK01001479">
    <property type="protein sequence ID" value="EYB97076.1"/>
    <property type="molecule type" value="Genomic_DNA"/>
</dbReference>
<dbReference type="GO" id="GO:0045332">
    <property type="term" value="P:phospholipid translocation"/>
    <property type="evidence" value="ECO:0007669"/>
    <property type="project" value="TreeGrafter"/>
</dbReference>
<evidence type="ECO:0000313" key="3">
    <source>
        <dbReference type="Proteomes" id="UP000024635"/>
    </source>
</evidence>
<sequence length="402" mass="45029">MSWLPLHLYKWRRSLYAKGDVITGTQEIMQQSRSEDPNIKIKLGVREIPSNKVQTNNYTLVNFLPKFLFAQFKQIANLYFLVLSIIQTPPEIVAIATAAGGRRMDKVNEETPFARGMITSRSIGIVSTTAATHIASSFWTLPGLSPFGRQATMVPLSFIIGCSAVREIYEDLRRRVRDRKVNYQKCYAHTDQGWKTVPWCELHVGQLIRAVNGEQLAADCLILATSEPGSVAYVETANLDGESNLKVRQAAPTRLRNCEESMNEFWRSNTEIYYDAPNRNIYEFQGYMSGHSKLLLPPHDSASFSAEFTTDGNISVDATSIRPCSLSAKLIKDKDKVVGVDQSRHEGCATHSTSSEHRRGVECRLLRAALANVPEELIEWVQIYEEPGSRVQAVTGTLARSP</sequence>
<accession>A0A016T386</accession>
<dbReference type="InterPro" id="IPR008250">
    <property type="entry name" value="ATPase_P-typ_transduc_dom_A_sf"/>
</dbReference>
<dbReference type="Gene3D" id="2.70.150.10">
    <property type="entry name" value="Calcium-transporting ATPase, cytoplasmic transduction domain A"/>
    <property type="match status" value="1"/>
</dbReference>
<protein>
    <recommendedName>
        <fullName evidence="1">P-type ATPase N-terminal domain-containing protein</fullName>
    </recommendedName>
</protein>
<dbReference type="OrthoDB" id="377733at2759"/>
<name>A0A016T386_9BILA</name>
<dbReference type="Pfam" id="PF16209">
    <property type="entry name" value="PhoLip_ATPase_N"/>
    <property type="match status" value="1"/>
</dbReference>
<evidence type="ECO:0000259" key="1">
    <source>
        <dbReference type="Pfam" id="PF16209"/>
    </source>
</evidence>
<organism evidence="2 3">
    <name type="scientific">Ancylostoma ceylanicum</name>
    <dbReference type="NCBI Taxonomy" id="53326"/>
    <lineage>
        <taxon>Eukaryota</taxon>
        <taxon>Metazoa</taxon>
        <taxon>Ecdysozoa</taxon>
        <taxon>Nematoda</taxon>
        <taxon>Chromadorea</taxon>
        <taxon>Rhabditida</taxon>
        <taxon>Rhabditina</taxon>
        <taxon>Rhabditomorpha</taxon>
        <taxon>Strongyloidea</taxon>
        <taxon>Ancylostomatidae</taxon>
        <taxon>Ancylostomatinae</taxon>
        <taxon>Ancylostoma</taxon>
    </lineage>
</organism>
<dbReference type="GO" id="GO:0005886">
    <property type="term" value="C:plasma membrane"/>
    <property type="evidence" value="ECO:0007669"/>
    <property type="project" value="TreeGrafter"/>
</dbReference>